<dbReference type="EMBL" id="CP058571">
    <property type="protein sequence ID" value="QLG59982.1"/>
    <property type="molecule type" value="Genomic_DNA"/>
</dbReference>
<dbReference type="RefSeq" id="WP_000287424.1">
    <property type="nucleotide sequence ID" value="NZ_BGDO01000051.1"/>
</dbReference>
<dbReference type="InterPro" id="IPR023870">
    <property type="entry name" value="PGA_export_porin_PgaA"/>
</dbReference>
<dbReference type="AlphaFoldDB" id="A0AB73V9L6"/>
<evidence type="ECO:0000313" key="5">
    <source>
        <dbReference type="Proteomes" id="UP000509796"/>
    </source>
</evidence>
<dbReference type="Gene3D" id="1.25.40.10">
    <property type="entry name" value="Tetratricopeptide repeat domain"/>
    <property type="match status" value="1"/>
</dbReference>
<dbReference type="InterPro" id="IPR019734">
    <property type="entry name" value="TPR_rpt"/>
</dbReference>
<dbReference type="Pfam" id="PF21197">
    <property type="entry name" value="PgaA_barrel"/>
    <property type="match status" value="1"/>
</dbReference>
<protein>
    <submittedName>
        <fullName evidence="4">Poly-beta-1,6 N-acetyl-D-glucosamine export porin PgaA</fullName>
    </submittedName>
</protein>
<keyword evidence="2" id="KW-0732">Signal</keyword>
<dbReference type="GO" id="GO:1901515">
    <property type="term" value="F:poly-beta-1,6-N-acetyl-D-glucosamine transmembrane transporter activity"/>
    <property type="evidence" value="ECO:0007669"/>
    <property type="project" value="InterPro"/>
</dbReference>
<evidence type="ECO:0000259" key="3">
    <source>
        <dbReference type="Pfam" id="PF21197"/>
    </source>
</evidence>
<proteinExistence type="predicted"/>
<organism evidence="4 5">
    <name type="scientific">Escherichia coli</name>
    <dbReference type="NCBI Taxonomy" id="562"/>
    <lineage>
        <taxon>Bacteria</taxon>
        <taxon>Pseudomonadati</taxon>
        <taxon>Pseudomonadota</taxon>
        <taxon>Gammaproteobacteria</taxon>
        <taxon>Enterobacterales</taxon>
        <taxon>Enterobacteriaceae</taxon>
        <taxon>Escherichia</taxon>
    </lineage>
</organism>
<feature type="chain" id="PRO_5044494264" evidence="2">
    <location>
        <begin position="33"/>
        <end position="806"/>
    </location>
</feature>
<dbReference type="InterPro" id="IPR011990">
    <property type="entry name" value="TPR-like_helical_dom_sf"/>
</dbReference>
<dbReference type="PROSITE" id="PS50005">
    <property type="entry name" value="TPR"/>
    <property type="match status" value="1"/>
</dbReference>
<sequence length="806" mass="92306">MYSSSRKRCPETKWALKILTVALLAASPAANSAVNNAYDALIVEARKGNTQPALSWFAQKSALSNNQIADWLQIALWEGQDKQVIAVYNRYRHQHLPARGYAAVAVAYRNLQQWQNSITLWQKTLSLEPKNKDYQRGHILTLADVGHYDTALVKLKQNNTGTPDKVSLLAEAYIYKLAGRHQDELRAITESLSENVSTQHSEEYVQALRNNQLSAAIDNANLTPDIRADIHAELVRLSFMPTRSESERYAIADRALAQYAALEILWQDNPDRTVQYQRIQIDHLGALLTRDLYKDVISHYQHLKKNGQIIPPWAQYWVASAYLRDRQPEKAQAMMTRLFYNQSQPNIELSEEERADLFYSHLESENYSGILTVTNHTLTTTSPYRRIMGSSVTIPDDKWLQGYSFLSAAEQYDNDLPQAERITRNLANNAPGNQGLRIDYASVLQARGLPRAAETELKKAELLEPRNILLEVEQAWDALALQEWKQASVLTEDVVMRDAENSAVKRIQRAVEVHNMAELRIAGSLGLDSEGPDNGKHDVNFTSAVYSPPLNENWRAFAGFGYADGQFSEGKGIVRDWLTGLELRSRDIWLEAEFTGRYFNGEQKTGARLSGWYDFNDNWRLGTELERISHRVPLRAMKNGVTGNSAQAYLRWYQNERRQYSSSWAFTDFSDGNQRHEVFISGSERVWSTSRLIVDFQPTIYYGQNTKNNTPYFNPKKTLDIVPALEASHLLWRKYENSWQQLFSAGAGTSWQKNYGTDLVTQLGYGQRITWNDVIDVGAMIHWEKRPYDGDREHNLYLKFDMTFKF</sequence>
<evidence type="ECO:0000313" key="4">
    <source>
        <dbReference type="EMBL" id="QLG59982.1"/>
    </source>
</evidence>
<gene>
    <name evidence="4" type="primary">pgaA</name>
    <name evidence="4" type="ORF">HX136_22065</name>
</gene>
<reference evidence="5" key="1">
    <citation type="submission" date="2020-06" db="EMBL/GenBank/DDBJ databases">
        <title>Identification and Characterisation of Fosfomycin Resistance in Escherichia coli Urinary Tract Infection Isolates from Australia.</title>
        <authorList>
            <person name="Mowlaboccus S."/>
            <person name="Daley D."/>
            <person name="Pang S."/>
            <person name="Gottlieb T."/>
            <person name="Nimmo G.R."/>
            <person name="George N."/>
            <person name="Korman T.M."/>
            <person name="Strietberg R."/>
            <person name="Robson J."/>
            <person name="Peachey G."/>
            <person name="Collignon P."/>
            <person name="Bradbury S."/>
            <person name="Colombi E."/>
            <person name="Ramsay J.P."/>
            <person name="Rogers B.A."/>
            <person name="Coombs G.W."/>
        </authorList>
    </citation>
    <scope>NUCLEOTIDE SEQUENCE [LARGE SCALE GENOMIC DNA]</scope>
    <source>
        <strain evidence="5">EC2</strain>
    </source>
</reference>
<name>A0AB73V9L6_ECOLX</name>
<feature type="repeat" description="TPR" evidence="1">
    <location>
        <begin position="98"/>
        <end position="131"/>
    </location>
</feature>
<feature type="domain" description="PgaA membrane beta barrel" evidence="3">
    <location>
        <begin position="513"/>
        <end position="806"/>
    </location>
</feature>
<dbReference type="NCBIfam" id="TIGR03939">
    <property type="entry name" value="PGA_TPR_OMP"/>
    <property type="match status" value="1"/>
</dbReference>
<feature type="signal peptide" evidence="2">
    <location>
        <begin position="1"/>
        <end position="32"/>
    </location>
</feature>
<evidence type="ECO:0000256" key="2">
    <source>
        <dbReference type="SAM" id="SignalP"/>
    </source>
</evidence>
<dbReference type="InterPro" id="IPR049003">
    <property type="entry name" value="PgaA_barrel"/>
</dbReference>
<dbReference type="SUPFAM" id="SSF48452">
    <property type="entry name" value="TPR-like"/>
    <property type="match status" value="2"/>
</dbReference>
<dbReference type="Proteomes" id="UP000509796">
    <property type="component" value="Chromosome"/>
</dbReference>
<dbReference type="NCBIfam" id="NF007468">
    <property type="entry name" value="PRK10049.1"/>
    <property type="match status" value="1"/>
</dbReference>
<accession>A0AB73V9L6</accession>
<keyword evidence="1" id="KW-0802">TPR repeat</keyword>
<evidence type="ECO:0000256" key="1">
    <source>
        <dbReference type="PROSITE-ProRule" id="PRU00339"/>
    </source>
</evidence>